<dbReference type="Pfam" id="PF13411">
    <property type="entry name" value="MerR_1"/>
    <property type="match status" value="1"/>
</dbReference>
<sequence>MTTTKQRERDELFDQFQRVEELEEVAEQASAQLDPTQLERLRSVARRTLAGIKPVRVSLASELLDLDEKTIRSWTEEGVLTEADTASTRRLLDPERLHEVLHIVRELRANGKRADLLDAVWWKLSDQAVLDREDLADSLAEMRRGDVHKA</sequence>
<accession>A0A1I1WDT3</accession>
<dbReference type="AlphaFoldDB" id="A0A1I1WDT3"/>
<dbReference type="GO" id="GO:0003677">
    <property type="term" value="F:DNA binding"/>
    <property type="evidence" value="ECO:0007669"/>
    <property type="project" value="InterPro"/>
</dbReference>
<dbReference type="RefSeq" id="WP_175496745.1">
    <property type="nucleotide sequence ID" value="NZ_FOMZ01000005.1"/>
</dbReference>
<dbReference type="GO" id="GO:0006355">
    <property type="term" value="P:regulation of DNA-templated transcription"/>
    <property type="evidence" value="ECO:0007669"/>
    <property type="project" value="InterPro"/>
</dbReference>
<evidence type="ECO:0000313" key="3">
    <source>
        <dbReference type="Proteomes" id="UP000198716"/>
    </source>
</evidence>
<dbReference type="InterPro" id="IPR000551">
    <property type="entry name" value="MerR-type_HTH_dom"/>
</dbReference>
<reference evidence="3" key="1">
    <citation type="submission" date="2016-10" db="EMBL/GenBank/DDBJ databases">
        <authorList>
            <person name="Varghese N."/>
            <person name="Submissions S."/>
        </authorList>
    </citation>
    <scope>NUCLEOTIDE SEQUENCE [LARGE SCALE GENOMIC DNA]</scope>
    <source>
        <strain evidence="3">DSM 45004</strain>
    </source>
</reference>
<evidence type="ECO:0000259" key="1">
    <source>
        <dbReference type="Pfam" id="PF13411"/>
    </source>
</evidence>
<feature type="domain" description="HTH merR-type" evidence="1">
    <location>
        <begin position="56"/>
        <end position="111"/>
    </location>
</feature>
<dbReference type="EMBL" id="FOMZ01000005">
    <property type="protein sequence ID" value="SFD93336.1"/>
    <property type="molecule type" value="Genomic_DNA"/>
</dbReference>
<proteinExistence type="predicted"/>
<keyword evidence="3" id="KW-1185">Reference proteome</keyword>
<dbReference type="Gene3D" id="1.10.1660.10">
    <property type="match status" value="1"/>
</dbReference>
<gene>
    <name evidence="2" type="ORF">SAMN04487819_105188</name>
</gene>
<evidence type="ECO:0000313" key="2">
    <source>
        <dbReference type="EMBL" id="SFD93336.1"/>
    </source>
</evidence>
<dbReference type="Proteomes" id="UP000198716">
    <property type="component" value="Unassembled WGS sequence"/>
</dbReference>
<organism evidence="2 3">
    <name type="scientific">Actinopolyspora alba</name>
    <dbReference type="NCBI Taxonomy" id="673379"/>
    <lineage>
        <taxon>Bacteria</taxon>
        <taxon>Bacillati</taxon>
        <taxon>Actinomycetota</taxon>
        <taxon>Actinomycetes</taxon>
        <taxon>Actinopolysporales</taxon>
        <taxon>Actinopolysporaceae</taxon>
        <taxon>Actinopolyspora</taxon>
        <taxon>Actinopolyspora alba group</taxon>
    </lineage>
</organism>
<name>A0A1I1WDT3_9ACTN</name>
<protein>
    <submittedName>
        <fullName evidence="2">MerR HTH family regulatory protein</fullName>
    </submittedName>
</protein>